<comment type="catalytic activity">
    <reaction evidence="1">
        <text>ATP + protein L-histidine = ADP + protein N-phospho-L-histidine.</text>
        <dbReference type="EC" id="2.7.13.3"/>
    </reaction>
</comment>
<dbReference type="InterPro" id="IPR050351">
    <property type="entry name" value="BphY/WalK/GraS-like"/>
</dbReference>
<sequence length="301" mass="34612">MIWISIAGLGVIILYQFIYIRNTKRQMKEISYILDDICSGNLDRRLLADENSIVRELVYKINEIVIRDKEKFLEKEKSERAYKKLVTSLSHDIRTPLASLIGYLEVLEKNGVTGGERDEFLKIAKRKAVNLGDYIQELFEFLKIESGEWVYDLKKQNICEVTRLILADWIIKLEENKIEYKFEIPEEAVYVVLDKSAYTRILTNLIANMIRHSHATQLTVRISYSLNKISLSITDNGIGIDEKDLPFVFDRLYKCDTSRGDNSNGLGLSIAKELTASLHGEIHAESYCGRGTTFRLTFPKA</sequence>
<dbReference type="InterPro" id="IPR004358">
    <property type="entry name" value="Sig_transdc_His_kin-like_C"/>
</dbReference>
<dbReference type="PROSITE" id="PS50109">
    <property type="entry name" value="HIS_KIN"/>
    <property type="match status" value="1"/>
</dbReference>
<keyword evidence="4" id="KW-0597">Phosphoprotein</keyword>
<accession>A0A1M4ZZ91</accession>
<dbReference type="GO" id="GO:0005886">
    <property type="term" value="C:plasma membrane"/>
    <property type="evidence" value="ECO:0007669"/>
    <property type="project" value="TreeGrafter"/>
</dbReference>
<keyword evidence="8" id="KW-0472">Membrane</keyword>
<dbReference type="PRINTS" id="PR00344">
    <property type="entry name" value="BCTRLSENSOR"/>
</dbReference>
<keyword evidence="8" id="KW-1133">Transmembrane helix</keyword>
<keyword evidence="6 10" id="KW-0418">Kinase</keyword>
<feature type="transmembrane region" description="Helical" evidence="8">
    <location>
        <begin position="6"/>
        <end position="22"/>
    </location>
</feature>
<organism evidence="10 11">
    <name type="scientific">Lactonifactor longoviformis DSM 17459</name>
    <dbReference type="NCBI Taxonomy" id="1122155"/>
    <lineage>
        <taxon>Bacteria</taxon>
        <taxon>Bacillati</taxon>
        <taxon>Bacillota</taxon>
        <taxon>Clostridia</taxon>
        <taxon>Eubacteriales</taxon>
        <taxon>Clostridiaceae</taxon>
        <taxon>Lactonifactor</taxon>
    </lineage>
</organism>
<dbReference type="PANTHER" id="PTHR45453:SF1">
    <property type="entry name" value="PHOSPHATE REGULON SENSOR PROTEIN PHOR"/>
    <property type="match status" value="1"/>
</dbReference>
<dbReference type="OrthoDB" id="335833at2"/>
<dbReference type="SMART" id="SM00387">
    <property type="entry name" value="HATPase_c"/>
    <property type="match status" value="1"/>
</dbReference>
<dbReference type="SMART" id="SM00388">
    <property type="entry name" value="HisKA"/>
    <property type="match status" value="1"/>
</dbReference>
<dbReference type="CDD" id="cd00082">
    <property type="entry name" value="HisKA"/>
    <property type="match status" value="1"/>
</dbReference>
<evidence type="ECO:0000313" key="11">
    <source>
        <dbReference type="Proteomes" id="UP000184245"/>
    </source>
</evidence>
<keyword evidence="5" id="KW-0808">Transferase</keyword>
<keyword evidence="8" id="KW-0812">Transmembrane</keyword>
<gene>
    <name evidence="10" type="ORF">SAMN02745158_02978</name>
</gene>
<evidence type="ECO:0000256" key="5">
    <source>
        <dbReference type="ARBA" id="ARBA00022679"/>
    </source>
</evidence>
<dbReference type="RefSeq" id="WP_072853140.1">
    <property type="nucleotide sequence ID" value="NZ_FQVI01000017.1"/>
</dbReference>
<keyword evidence="11" id="KW-1185">Reference proteome</keyword>
<evidence type="ECO:0000256" key="7">
    <source>
        <dbReference type="ARBA" id="ARBA00023012"/>
    </source>
</evidence>
<dbReference type="GO" id="GO:0016036">
    <property type="term" value="P:cellular response to phosphate starvation"/>
    <property type="evidence" value="ECO:0007669"/>
    <property type="project" value="TreeGrafter"/>
</dbReference>
<evidence type="ECO:0000256" key="4">
    <source>
        <dbReference type="ARBA" id="ARBA00022553"/>
    </source>
</evidence>
<evidence type="ECO:0000313" key="10">
    <source>
        <dbReference type="EMBL" id="SHF23349.1"/>
    </source>
</evidence>
<evidence type="ECO:0000256" key="1">
    <source>
        <dbReference type="ARBA" id="ARBA00000085"/>
    </source>
</evidence>
<evidence type="ECO:0000256" key="2">
    <source>
        <dbReference type="ARBA" id="ARBA00004370"/>
    </source>
</evidence>
<dbReference type="EMBL" id="FQVI01000017">
    <property type="protein sequence ID" value="SHF23349.1"/>
    <property type="molecule type" value="Genomic_DNA"/>
</dbReference>
<evidence type="ECO:0000256" key="3">
    <source>
        <dbReference type="ARBA" id="ARBA00012438"/>
    </source>
</evidence>
<reference evidence="10 11" key="1">
    <citation type="submission" date="2016-11" db="EMBL/GenBank/DDBJ databases">
        <authorList>
            <person name="Jaros S."/>
            <person name="Januszkiewicz K."/>
            <person name="Wedrychowicz H."/>
        </authorList>
    </citation>
    <scope>NUCLEOTIDE SEQUENCE [LARGE SCALE GENOMIC DNA]</scope>
    <source>
        <strain evidence="10 11">DSM 17459</strain>
    </source>
</reference>
<feature type="domain" description="Histidine kinase" evidence="9">
    <location>
        <begin position="88"/>
        <end position="301"/>
    </location>
</feature>
<dbReference type="GO" id="GO:0000155">
    <property type="term" value="F:phosphorelay sensor kinase activity"/>
    <property type="evidence" value="ECO:0007669"/>
    <property type="project" value="InterPro"/>
</dbReference>
<dbReference type="AlphaFoldDB" id="A0A1M4ZZ91"/>
<dbReference type="Gene3D" id="3.30.565.10">
    <property type="entry name" value="Histidine kinase-like ATPase, C-terminal domain"/>
    <property type="match status" value="1"/>
</dbReference>
<dbReference type="SUPFAM" id="SSF55874">
    <property type="entry name" value="ATPase domain of HSP90 chaperone/DNA topoisomerase II/histidine kinase"/>
    <property type="match status" value="1"/>
</dbReference>
<name>A0A1M4ZZ91_9CLOT</name>
<proteinExistence type="predicted"/>
<evidence type="ECO:0000256" key="8">
    <source>
        <dbReference type="SAM" id="Phobius"/>
    </source>
</evidence>
<keyword evidence="7" id="KW-0902">Two-component regulatory system</keyword>
<comment type="subcellular location">
    <subcellularLocation>
        <location evidence="2">Membrane</location>
    </subcellularLocation>
</comment>
<dbReference type="InterPro" id="IPR003594">
    <property type="entry name" value="HATPase_dom"/>
</dbReference>
<dbReference type="Pfam" id="PF02518">
    <property type="entry name" value="HATPase_c"/>
    <property type="match status" value="1"/>
</dbReference>
<dbReference type="Proteomes" id="UP000184245">
    <property type="component" value="Unassembled WGS sequence"/>
</dbReference>
<protein>
    <recommendedName>
        <fullName evidence="3">histidine kinase</fullName>
        <ecNumber evidence="3">2.7.13.3</ecNumber>
    </recommendedName>
</protein>
<dbReference type="SUPFAM" id="SSF47384">
    <property type="entry name" value="Homodimeric domain of signal transducing histidine kinase"/>
    <property type="match status" value="1"/>
</dbReference>
<dbReference type="InterPro" id="IPR036890">
    <property type="entry name" value="HATPase_C_sf"/>
</dbReference>
<dbReference type="InterPro" id="IPR036097">
    <property type="entry name" value="HisK_dim/P_sf"/>
</dbReference>
<dbReference type="STRING" id="1122155.SAMN02745158_02978"/>
<dbReference type="EC" id="2.7.13.3" evidence="3"/>
<dbReference type="GO" id="GO:0004721">
    <property type="term" value="F:phosphoprotein phosphatase activity"/>
    <property type="evidence" value="ECO:0007669"/>
    <property type="project" value="TreeGrafter"/>
</dbReference>
<evidence type="ECO:0000259" key="9">
    <source>
        <dbReference type="PROSITE" id="PS50109"/>
    </source>
</evidence>
<dbReference type="InterPro" id="IPR003661">
    <property type="entry name" value="HisK_dim/P_dom"/>
</dbReference>
<dbReference type="PANTHER" id="PTHR45453">
    <property type="entry name" value="PHOSPHATE REGULON SENSOR PROTEIN PHOR"/>
    <property type="match status" value="1"/>
</dbReference>
<dbReference type="CDD" id="cd00075">
    <property type="entry name" value="HATPase"/>
    <property type="match status" value="1"/>
</dbReference>
<dbReference type="InterPro" id="IPR005467">
    <property type="entry name" value="His_kinase_dom"/>
</dbReference>
<dbReference type="Gene3D" id="1.10.287.130">
    <property type="match status" value="1"/>
</dbReference>
<evidence type="ECO:0000256" key="6">
    <source>
        <dbReference type="ARBA" id="ARBA00022777"/>
    </source>
</evidence>
<dbReference type="Pfam" id="PF00512">
    <property type="entry name" value="HisKA"/>
    <property type="match status" value="1"/>
</dbReference>